<evidence type="ECO:0000256" key="3">
    <source>
        <dbReference type="SAM" id="Phobius"/>
    </source>
</evidence>
<organism evidence="4 5">
    <name type="scientific">Cyclotella cryptica</name>
    <dbReference type="NCBI Taxonomy" id="29204"/>
    <lineage>
        <taxon>Eukaryota</taxon>
        <taxon>Sar</taxon>
        <taxon>Stramenopiles</taxon>
        <taxon>Ochrophyta</taxon>
        <taxon>Bacillariophyta</taxon>
        <taxon>Coscinodiscophyceae</taxon>
        <taxon>Thalassiosirophycidae</taxon>
        <taxon>Stephanodiscales</taxon>
        <taxon>Stephanodiscaceae</taxon>
        <taxon>Cyclotella</taxon>
    </lineage>
</organism>
<feature type="region of interest" description="Disordered" evidence="2">
    <location>
        <begin position="310"/>
        <end position="335"/>
    </location>
</feature>
<dbReference type="Proteomes" id="UP001516023">
    <property type="component" value="Unassembled WGS sequence"/>
</dbReference>
<keyword evidence="1" id="KW-0175">Coiled coil</keyword>
<evidence type="ECO:0000256" key="1">
    <source>
        <dbReference type="SAM" id="Coils"/>
    </source>
</evidence>
<accession>A0ABD3PQS0</accession>
<feature type="transmembrane region" description="Helical" evidence="3">
    <location>
        <begin position="559"/>
        <end position="581"/>
    </location>
</feature>
<feature type="compositionally biased region" description="Basic and acidic residues" evidence="2">
    <location>
        <begin position="400"/>
        <end position="411"/>
    </location>
</feature>
<evidence type="ECO:0000256" key="2">
    <source>
        <dbReference type="SAM" id="MobiDB-lite"/>
    </source>
</evidence>
<keyword evidence="5" id="KW-1185">Reference proteome</keyword>
<proteinExistence type="predicted"/>
<feature type="transmembrane region" description="Helical" evidence="3">
    <location>
        <begin position="424"/>
        <end position="446"/>
    </location>
</feature>
<feature type="transmembrane region" description="Helical" evidence="3">
    <location>
        <begin position="754"/>
        <end position="779"/>
    </location>
</feature>
<feature type="region of interest" description="Disordered" evidence="2">
    <location>
        <begin position="368"/>
        <end position="411"/>
    </location>
</feature>
<comment type="caution">
    <text evidence="4">The sequence shown here is derived from an EMBL/GenBank/DDBJ whole genome shotgun (WGS) entry which is preliminary data.</text>
</comment>
<feature type="coiled-coil region" evidence="1">
    <location>
        <begin position="105"/>
        <end position="139"/>
    </location>
</feature>
<feature type="transmembrane region" description="Helical" evidence="3">
    <location>
        <begin position="593"/>
        <end position="612"/>
    </location>
</feature>
<feature type="compositionally biased region" description="Basic and acidic residues" evidence="2">
    <location>
        <begin position="310"/>
        <end position="321"/>
    </location>
</feature>
<dbReference type="AlphaFoldDB" id="A0ABD3PQS0"/>
<dbReference type="EMBL" id="JABMIG020000130">
    <property type="protein sequence ID" value="KAL3790302.1"/>
    <property type="molecule type" value="Genomic_DNA"/>
</dbReference>
<evidence type="ECO:0000313" key="4">
    <source>
        <dbReference type="EMBL" id="KAL3790302.1"/>
    </source>
</evidence>
<keyword evidence="3" id="KW-0812">Transmembrane</keyword>
<protein>
    <submittedName>
        <fullName evidence="4">Uncharacterized protein</fullName>
    </submittedName>
</protein>
<keyword evidence="3" id="KW-0472">Membrane</keyword>
<reference evidence="4 5" key="1">
    <citation type="journal article" date="2020" name="G3 (Bethesda)">
        <title>Improved Reference Genome for Cyclotella cryptica CCMP332, a Model for Cell Wall Morphogenesis, Salinity Adaptation, and Lipid Production in Diatoms (Bacillariophyta).</title>
        <authorList>
            <person name="Roberts W.R."/>
            <person name="Downey K.M."/>
            <person name="Ruck E.C."/>
            <person name="Traller J.C."/>
            <person name="Alverson A.J."/>
        </authorList>
    </citation>
    <scope>NUCLEOTIDE SEQUENCE [LARGE SCALE GENOMIC DNA]</scope>
    <source>
        <strain evidence="4 5">CCMP332</strain>
    </source>
</reference>
<sequence>MAFRYVSRVHSIVIRRNASYPPFSFLSPLVSPLGVYALTASALYTQTRSTHHLTQMTSLVTQSTSLALLAAGETDASAQLDRASAMDSERGMEGQSEAIEWQTEAERDEEEAMEETVLAEEYQEEAETLRRQSVEDAMESETASAEAQALTAASKEKTIEAGQDLAAAEVYDEQSTFLFQEAANAETAAHEAELRATRDATLALEQRTKSVRDGEALLRTEAGAAEDAEVIAACEVIPLLNVLCDIAGAITETGYQSLAAVEAAKSAVESVAASAWSGREREEWAVAVERQEVAARDVVEAEEYHTLSVEERERAEVERAESASMHESGVEAERIGQEKMTASKEEMALAEVEEEEAARHFAEAAEHEGMAASEEEAAVESQTESEERMAQSTAEELESQSERLDAESKENEARKLMEQSVGQGMYALVHVVSSIVTAAGVVYVVVMKTLAKRVVPAVVSFWKGYHTSSGFRFAQNVSETVMHAGVVFAVVVALERSLSQFEELSPRSRWRSLFDLAVVAGVMESVLIHTLPTSCSCWLRGEDRRTIAMKAGMDFMGGIVHRIPLILIESLILLTLVGPGIFKSRIFQTAQPLPTVGILILLITIYFWFFHVRPFQLEREIMSPCLSRWSEKSTSNRWEEDEFLVDQYTNQNDTLMNSIVDKEYGSMEEVSLLTSSKQPSDNISLLSTPTLNAESSSTTIALMDDFKKKSQQTCHVLHAKLDLLALSLMVMLLYQSSPVIKLLHPLAEKSLDSLGSLFSTPTICAGIAVVVVLFHILFVR</sequence>
<keyword evidence="3" id="KW-1133">Transmembrane helix</keyword>
<feature type="transmembrane region" description="Helical" evidence="3">
    <location>
        <begin position="716"/>
        <end position="734"/>
    </location>
</feature>
<name>A0ABD3PQS0_9STRA</name>
<gene>
    <name evidence="4" type="ORF">HJC23_002928</name>
</gene>
<evidence type="ECO:0000313" key="5">
    <source>
        <dbReference type="Proteomes" id="UP001516023"/>
    </source>
</evidence>